<organism evidence="2">
    <name type="scientific">freshwater metagenome</name>
    <dbReference type="NCBI Taxonomy" id="449393"/>
    <lineage>
        <taxon>unclassified sequences</taxon>
        <taxon>metagenomes</taxon>
        <taxon>ecological metagenomes</taxon>
    </lineage>
</organism>
<dbReference type="EMBL" id="CAEZZS010000005">
    <property type="protein sequence ID" value="CAB4768985.1"/>
    <property type="molecule type" value="Genomic_DNA"/>
</dbReference>
<evidence type="ECO:0000313" key="2">
    <source>
        <dbReference type="EMBL" id="CAB4768985.1"/>
    </source>
</evidence>
<dbReference type="PIRSF" id="PIRSF000390">
    <property type="entry name" value="PLP_StrS"/>
    <property type="match status" value="1"/>
</dbReference>
<evidence type="ECO:0000313" key="1">
    <source>
        <dbReference type="EMBL" id="CAB4675578.1"/>
    </source>
</evidence>
<dbReference type="InterPro" id="IPR015424">
    <property type="entry name" value="PyrdxlP-dep_Trfase"/>
</dbReference>
<sequence>MGIVRKFLRREEVIKSFPLPLIDPSVPSIKSWIKILKSPYKSKTFTNGGKLASSAEELMANWNGKDRRGYLCSSNTSGLIVTLIALGAKDKKIALSNFTFPATLQAVFAAGGIPIACDVDPSTWELSVEELEKARKMHPEIKIILHTRVFGFIRDLSELVKYCQNNSLTLIIDSAAAFPVREVKENILNSEVVEVFSLHATKPLGIGEGGLVVGNDENIKKIRKAGNFGLEKSNESFSDGINAKADEFAAARALAAFEKFKSNGKLRQNFARELTELLEPFKKITLPVRTGDTSWSFYPIKFEHEDQLLEFQEKIKDITLSRRYYRPALFSGYSGKNHLYAVSDLSNSTDVSNTILCLPILPRLSKTIKNEFFSSIKNALRDEFQIRESKHSDV</sequence>
<proteinExistence type="predicted"/>
<dbReference type="InterPro" id="IPR000653">
    <property type="entry name" value="DegT/StrS_aminotransferase"/>
</dbReference>
<gene>
    <name evidence="1" type="ORF">UFOPK2360_00150</name>
    <name evidence="2" type="ORF">UFOPK2922_00228</name>
</gene>
<dbReference type="GO" id="GO:0000271">
    <property type="term" value="P:polysaccharide biosynthetic process"/>
    <property type="evidence" value="ECO:0007669"/>
    <property type="project" value="TreeGrafter"/>
</dbReference>
<dbReference type="GO" id="GO:0030170">
    <property type="term" value="F:pyridoxal phosphate binding"/>
    <property type="evidence" value="ECO:0007669"/>
    <property type="project" value="TreeGrafter"/>
</dbReference>
<dbReference type="Pfam" id="PF01041">
    <property type="entry name" value="DegT_DnrJ_EryC1"/>
    <property type="match status" value="1"/>
</dbReference>
<dbReference type="AlphaFoldDB" id="A0A6J6VDX3"/>
<protein>
    <submittedName>
        <fullName evidence="2">Unannotated protein</fullName>
    </submittedName>
</protein>
<dbReference type="EMBL" id="CAEZXH010000004">
    <property type="protein sequence ID" value="CAB4675578.1"/>
    <property type="molecule type" value="Genomic_DNA"/>
</dbReference>
<dbReference type="SUPFAM" id="SSF53383">
    <property type="entry name" value="PLP-dependent transferases"/>
    <property type="match status" value="1"/>
</dbReference>
<dbReference type="GO" id="GO:0008483">
    <property type="term" value="F:transaminase activity"/>
    <property type="evidence" value="ECO:0007669"/>
    <property type="project" value="TreeGrafter"/>
</dbReference>
<dbReference type="PANTHER" id="PTHR30244:SF34">
    <property type="entry name" value="DTDP-4-AMINO-4,6-DIDEOXYGALACTOSE TRANSAMINASE"/>
    <property type="match status" value="1"/>
</dbReference>
<dbReference type="InterPro" id="IPR015421">
    <property type="entry name" value="PyrdxlP-dep_Trfase_major"/>
</dbReference>
<reference evidence="2" key="1">
    <citation type="submission" date="2020-05" db="EMBL/GenBank/DDBJ databases">
        <authorList>
            <person name="Chiriac C."/>
            <person name="Salcher M."/>
            <person name="Ghai R."/>
            <person name="Kavagutti S V."/>
        </authorList>
    </citation>
    <scope>NUCLEOTIDE SEQUENCE</scope>
</reference>
<accession>A0A6J6VDX3</accession>
<dbReference type="PANTHER" id="PTHR30244">
    <property type="entry name" value="TRANSAMINASE"/>
    <property type="match status" value="1"/>
</dbReference>
<name>A0A6J6VDX3_9ZZZZ</name>
<dbReference type="Gene3D" id="3.40.640.10">
    <property type="entry name" value="Type I PLP-dependent aspartate aminotransferase-like (Major domain)"/>
    <property type="match status" value="1"/>
</dbReference>